<evidence type="ECO:0000259" key="4">
    <source>
        <dbReference type="PROSITE" id="PS01124"/>
    </source>
</evidence>
<comment type="caution">
    <text evidence="5">The sequence shown here is derived from an EMBL/GenBank/DDBJ whole genome shotgun (WGS) entry which is preliminary data.</text>
</comment>
<dbReference type="InterPro" id="IPR018060">
    <property type="entry name" value="HTH_AraC"/>
</dbReference>
<dbReference type="GO" id="GO:0043565">
    <property type="term" value="F:sequence-specific DNA binding"/>
    <property type="evidence" value="ECO:0007669"/>
    <property type="project" value="InterPro"/>
</dbReference>
<dbReference type="InterPro" id="IPR009057">
    <property type="entry name" value="Homeodomain-like_sf"/>
</dbReference>
<feature type="domain" description="HTH araC/xylS-type" evidence="4">
    <location>
        <begin position="198"/>
        <end position="296"/>
    </location>
</feature>
<dbReference type="Pfam" id="PF12833">
    <property type="entry name" value="HTH_18"/>
    <property type="match status" value="1"/>
</dbReference>
<keyword evidence="6" id="KW-1185">Reference proteome</keyword>
<dbReference type="PANTHER" id="PTHR43280:SF28">
    <property type="entry name" value="HTH-TYPE TRANSCRIPTIONAL ACTIVATOR RHAS"/>
    <property type="match status" value="1"/>
</dbReference>
<evidence type="ECO:0000313" key="5">
    <source>
        <dbReference type="EMBL" id="KAB1436006.1"/>
    </source>
</evidence>
<organism evidence="5 6">
    <name type="scientific">Candidatus Galacturonatibacter soehngenii</name>
    <dbReference type="NCBI Taxonomy" id="2307010"/>
    <lineage>
        <taxon>Bacteria</taxon>
        <taxon>Bacillati</taxon>
        <taxon>Bacillota</taxon>
        <taxon>Clostridia</taxon>
        <taxon>Lachnospirales</taxon>
        <taxon>Lachnospiraceae</taxon>
        <taxon>Candidatus Galacturonatibacter</taxon>
    </lineage>
</organism>
<dbReference type="Gene3D" id="1.10.10.60">
    <property type="entry name" value="Homeodomain-like"/>
    <property type="match status" value="2"/>
</dbReference>
<gene>
    <name evidence="5" type="ORF">F7O84_16695</name>
</gene>
<evidence type="ECO:0000313" key="6">
    <source>
        <dbReference type="Proteomes" id="UP000461768"/>
    </source>
</evidence>
<dbReference type="PROSITE" id="PS01124">
    <property type="entry name" value="HTH_ARAC_FAMILY_2"/>
    <property type="match status" value="1"/>
</dbReference>
<dbReference type="InterPro" id="IPR003313">
    <property type="entry name" value="AraC-bd"/>
</dbReference>
<name>A0A7V7QJ43_9FIRM</name>
<sequence>MLKLYYMKFKESENNRMEKVVFMESRQQLSIDRVIRDHDYSMDTKHFHSEYELYYLIKGQRYYFIENETYFVDEGSLVVINKNQVHKTAIYENPYHDRIVLGFPESVIAKVASLSDFHIQSFFQNFYGVIALTKDLQKQVQYLLLSIYKELKNKDSHSFFLVSMYLMEIILIADRIAHSNGPISRGIPVKSEKHNRVNQAASYIKSNYDKKLSLDNIADSQYINKSYLSRIFKEVTGFTVNEYLHICRVTQAKKLLEESDDSVHTIAKKVGFETASYFERIFKKYTEMTPLKHRKKYRNDTGY</sequence>
<keyword evidence="2" id="KW-0238">DNA-binding</keyword>
<accession>A0A7V7QJ43</accession>
<dbReference type="GO" id="GO:0003700">
    <property type="term" value="F:DNA-binding transcription factor activity"/>
    <property type="evidence" value="ECO:0007669"/>
    <property type="project" value="InterPro"/>
</dbReference>
<dbReference type="Proteomes" id="UP000461768">
    <property type="component" value="Unassembled WGS sequence"/>
</dbReference>
<dbReference type="EMBL" id="WAGX01000007">
    <property type="protein sequence ID" value="KAB1436006.1"/>
    <property type="molecule type" value="Genomic_DNA"/>
</dbReference>
<dbReference type="AlphaFoldDB" id="A0A7V7QJ43"/>
<evidence type="ECO:0000256" key="3">
    <source>
        <dbReference type="ARBA" id="ARBA00023163"/>
    </source>
</evidence>
<protein>
    <submittedName>
        <fullName evidence="5">AraC family transcriptional regulator</fullName>
    </submittedName>
</protein>
<keyword evidence="1" id="KW-0805">Transcription regulation</keyword>
<dbReference type="Gene3D" id="2.60.120.10">
    <property type="entry name" value="Jelly Rolls"/>
    <property type="match status" value="1"/>
</dbReference>
<dbReference type="SUPFAM" id="SSF46689">
    <property type="entry name" value="Homeodomain-like"/>
    <property type="match status" value="2"/>
</dbReference>
<dbReference type="OrthoDB" id="9782911at2"/>
<reference evidence="5 6" key="2">
    <citation type="submission" date="2020-02" db="EMBL/GenBank/DDBJ databases">
        <title>Candidatus Galacturonibacter soehngenii shows hetero-acetogenic catabolism of galacturonic acid but lacks a canonical carbon monoxide dehydrogenase/acetyl-CoA synthase complex.</title>
        <authorList>
            <person name="Diender M."/>
            <person name="Stouten G.R."/>
            <person name="Petersen J.F."/>
            <person name="Nielsen P.H."/>
            <person name="Dueholm M.S."/>
            <person name="Pronk J.T."/>
            <person name="Van Loosdrecht M.C.M."/>
        </authorList>
    </citation>
    <scope>NUCLEOTIDE SEQUENCE [LARGE SCALE GENOMIC DNA]</scope>
    <source>
        <strain evidence="5">GalUA</strain>
    </source>
</reference>
<keyword evidence="3" id="KW-0804">Transcription</keyword>
<dbReference type="Pfam" id="PF02311">
    <property type="entry name" value="AraC_binding"/>
    <property type="match status" value="1"/>
</dbReference>
<dbReference type="InterPro" id="IPR014710">
    <property type="entry name" value="RmlC-like_jellyroll"/>
</dbReference>
<dbReference type="PANTHER" id="PTHR43280">
    <property type="entry name" value="ARAC-FAMILY TRANSCRIPTIONAL REGULATOR"/>
    <property type="match status" value="1"/>
</dbReference>
<reference evidence="5 6" key="1">
    <citation type="submission" date="2019-09" db="EMBL/GenBank/DDBJ databases">
        <authorList>
            <person name="Valk L.C."/>
        </authorList>
    </citation>
    <scope>NUCLEOTIDE SEQUENCE [LARGE SCALE GENOMIC DNA]</scope>
    <source>
        <strain evidence="5">GalUA</strain>
    </source>
</reference>
<dbReference type="InterPro" id="IPR037923">
    <property type="entry name" value="HTH-like"/>
</dbReference>
<proteinExistence type="predicted"/>
<evidence type="ECO:0000256" key="1">
    <source>
        <dbReference type="ARBA" id="ARBA00023015"/>
    </source>
</evidence>
<dbReference type="SUPFAM" id="SSF51215">
    <property type="entry name" value="Regulatory protein AraC"/>
    <property type="match status" value="1"/>
</dbReference>
<evidence type="ECO:0000256" key="2">
    <source>
        <dbReference type="ARBA" id="ARBA00023125"/>
    </source>
</evidence>
<dbReference type="SMART" id="SM00342">
    <property type="entry name" value="HTH_ARAC"/>
    <property type="match status" value="1"/>
</dbReference>